<dbReference type="Gene3D" id="2.100.10.50">
    <property type="match status" value="1"/>
</dbReference>
<dbReference type="InterPro" id="IPR042576">
    <property type="entry name" value="TRAF3IP1_N_sf"/>
</dbReference>
<dbReference type="InterPro" id="IPR001194">
    <property type="entry name" value="cDENN_dom"/>
</dbReference>
<name>A0A914LM57_MELIC</name>
<sequence length="2028" mass="230106">MSNSNLQDGHERLLFEYFIVAGLNDKENCDEFPAHSSDGKLNNGEAKAPITDICVVISSAGETTPVDFERIETTPSGYLANLNHGSIRSTACFVCFKRGYHKPPLIDLGILDESRGEKPCSDATVIEKTPYGLSANISNSNSQSLYFTFRRAKPDAPPHQLVITDICVILENKNEQPPHTYYKIPKNLNRSMLGSEVYICFKKSQMMCKRLAYSASVLDCFPPLKSDEDSILVQNVPKFFLPMGASIEAWPESCVGSEKNSSSRTFSTCVFTDEAYNKYYGASVTFFEPYTNTLTDEQLEKFDLGDGFRKFPKSIESSTTSIPNSVDKKVDEEGAATNQENYLFYCNKAICIVSRYPFFEPFRRFLFFLLNSVTVGKSKVPIERYISHLMYEVPFPSPSRPRILMELGNDMIDLKSSDDSQIPLTGADFFETLKCLGTENLLYAMLLTLLEQKILVHSLRPWLLASVTETFCAMIFPFSWHLPYIPQCPLEVADIFHAPLSFMAGVDSRYFDLKEDPPSDVTCFDLDTATVSKSSVRKFYKLDMLPKKPLKRLRNVLDEIFIKTTIENASSRTEKDNEKLYLQKIQSETAIREAFLKFVCSLMDGYLDYLRPLLSSPKSEEELDINRLFDWNLFLHSRDKHSSLFYQKFRETTCFIRFIEERSGALSERGEVGNGSVDRSIYYIFFDDCISKINTELQNAVSSKDRASAKERVNNMRLLDADSIRANRTVVIQAPQMLNPEFKDTTFTFISFPQRFCDKLFERDFIRNAAASRPPQHYLHSSTKLGNKNIVLRTRQEIRKSMSDTSILYHQNIMYWPRSVLFFAYSIWFMQLPSMLALARSKKKMLILGLRVISRMEQLMLPIHDQICYRVLMQLCGDYDHPELAVYILRKMLRIGIVPNAVTYKVYHQALIKGNWPSEKRICAINAWRRLRLCLEVCIRFKQFLPQFDTSSEFVEHEASPKNTSDELVNNAEDQESIVKETGIINDEIEVNELKDPSIIQNHQENNSNNVDGYFDPLGAEVLNKKRTETNSVSNQLKNTPLMEKAQSRLKKSPNGKNAIIKVKNTSFISPSREKFMKEHSASPFALEDEGQSFADKMSLNSEKKKRRSLRLGGSWFKNFASNSPILNSLMNRSHTTENLEKMSKDGGSSMNSDTASASTSALSVTPNLFTLANKMRKKALRTYNEVLGPATELLERSGINPARILNEAKLNLSKSYQNPDQSLLSTISSSNNNLMETGGDFFFRCTRNAKDLISISYWMQEVIPDDNTELKNVWLRKKEDDESFLPEDFLDVFICSSSICSNCEQAVYDDELTLGWCVDDANLNSICPNCQHNFLPSLKICIRVRELQQIPIDQQQSPNSTGTSSFSVTNTSGKIVQAFTVPYVNPLVLRRELETLLIEDGLSILGRPSMRISHPIIFWNMFYYCRRLELPTHLLTWVSPAVVIHCVQNMLRLPSQEEEDTRPVLTDQLLNRPPFKFLHDIVSEVIKSTGYSDGLFTVDELDSTKASSSRDSKIAFLQKLIDLLNINGELDDLKPAKIVAGKEPELTNILLQSLAIEAAAYKQQQKEKKTTTKSKSSKSSSKEKAEKSKERDSSKSRSKTTSKLKTKDEKEEKVKVPEESSKVKKAKNEEQVILETKSRSKEKKSSTSKEKTSKDSTLKENKERKKKRSDSISKSGTKVSTNEVTASASPILSTQQQISQPHTELFYNSSLPNTGRTPPGRESSGGTSKGGDDSGIAEETGAESERHDLSERSILAKNSRPEFIEVTDSTPDLPPPQPFRPGTAIGRPQTAIGRPGTAVARPAPPKPKKNIIATNLNEEESSIQAENKMLNLILDEKKEETKNEDYWWNGELVEEEDEQHFMLNSTGANINKLAESSEEHGVLVNKIIENTRELEKDQIKVDDTFMEGDSLDMHEQIRIRAEIETTQKSLQKMTQYVQPLVRTLEFVVDDFDSMLRELEETRKQILILERKLAEQSVNADSETTKLNIAISTIDNDIEQVKEQIAGSTAIILRNENKLSELLSVPHK</sequence>
<dbReference type="InterPro" id="IPR023341">
    <property type="entry name" value="MABP"/>
</dbReference>
<reference evidence="8" key="1">
    <citation type="submission" date="2022-11" db="UniProtKB">
        <authorList>
            <consortium name="WormBaseParasite"/>
        </authorList>
    </citation>
    <scope>IDENTIFICATION</scope>
</reference>
<dbReference type="InterPro" id="IPR011990">
    <property type="entry name" value="TPR-like_helical_dom_sf"/>
</dbReference>
<dbReference type="Gene3D" id="3.40.50.11500">
    <property type="match status" value="1"/>
</dbReference>
<evidence type="ECO:0000256" key="3">
    <source>
        <dbReference type="SAM" id="Coils"/>
    </source>
</evidence>
<keyword evidence="7" id="KW-1185">Reference proteome</keyword>
<evidence type="ECO:0000313" key="7">
    <source>
        <dbReference type="Proteomes" id="UP000887563"/>
    </source>
</evidence>
<dbReference type="InterPro" id="IPR051696">
    <property type="entry name" value="DENN_Domain_GEFs"/>
</dbReference>
<dbReference type="InterPro" id="IPR005113">
    <property type="entry name" value="uDENN_dom"/>
</dbReference>
<evidence type="ECO:0000256" key="2">
    <source>
        <dbReference type="PROSITE-ProRule" id="PRU00708"/>
    </source>
</evidence>
<evidence type="ECO:0000259" key="5">
    <source>
        <dbReference type="PROSITE" id="PS50211"/>
    </source>
</evidence>
<dbReference type="InterPro" id="IPR002885">
    <property type="entry name" value="PPR_rpt"/>
</dbReference>
<feature type="region of interest" description="Disordered" evidence="4">
    <location>
        <begin position="1565"/>
        <end position="1809"/>
    </location>
</feature>
<dbReference type="Pfam" id="PF03456">
    <property type="entry name" value="uDENN"/>
    <property type="match status" value="1"/>
</dbReference>
<feature type="compositionally biased region" description="Polar residues" evidence="4">
    <location>
        <begin position="1677"/>
        <end position="1717"/>
    </location>
</feature>
<dbReference type="Pfam" id="PF03455">
    <property type="entry name" value="dDENN"/>
    <property type="match status" value="1"/>
</dbReference>
<dbReference type="GO" id="GO:0031410">
    <property type="term" value="C:cytoplasmic vesicle"/>
    <property type="evidence" value="ECO:0007669"/>
    <property type="project" value="TreeGrafter"/>
</dbReference>
<dbReference type="SMART" id="SM00801">
    <property type="entry name" value="dDENN"/>
    <property type="match status" value="1"/>
</dbReference>
<evidence type="ECO:0000256" key="1">
    <source>
        <dbReference type="ARBA" id="ARBA00022658"/>
    </source>
</evidence>
<dbReference type="PANTHER" id="PTHR12296">
    <property type="entry name" value="DENN DOMAIN-CONTAINING PROTEIN 4"/>
    <property type="match status" value="1"/>
</dbReference>
<evidence type="ECO:0000313" key="8">
    <source>
        <dbReference type="WBParaSite" id="Minc3s00632g15386"/>
    </source>
</evidence>
<dbReference type="PROSITE" id="PS50211">
    <property type="entry name" value="DENN"/>
    <property type="match status" value="1"/>
</dbReference>
<feature type="compositionally biased region" description="Basic and acidic residues" evidence="4">
    <location>
        <begin position="1581"/>
        <end position="1596"/>
    </location>
</feature>
<dbReference type="PROSITE" id="PS51498">
    <property type="entry name" value="MABP"/>
    <property type="match status" value="1"/>
</dbReference>
<dbReference type="Gene3D" id="1.25.40.10">
    <property type="entry name" value="Tetratricopeptide repeat domain"/>
    <property type="match status" value="1"/>
</dbReference>
<dbReference type="Pfam" id="PF17749">
    <property type="entry name" value="MIP-T3_C"/>
    <property type="match status" value="1"/>
</dbReference>
<dbReference type="Proteomes" id="UP000887563">
    <property type="component" value="Unplaced"/>
</dbReference>
<dbReference type="InterPro" id="IPR037516">
    <property type="entry name" value="Tripartite_DENN"/>
</dbReference>
<dbReference type="Pfam" id="PF02141">
    <property type="entry name" value="DENN"/>
    <property type="match status" value="1"/>
</dbReference>
<dbReference type="Pfam" id="PF10243">
    <property type="entry name" value="MIP-T3"/>
    <property type="match status" value="1"/>
</dbReference>
<dbReference type="InterPro" id="IPR041476">
    <property type="entry name" value="TRAF3IP1_C"/>
</dbReference>
<dbReference type="SMART" id="SM00800">
    <property type="entry name" value="uDENN"/>
    <property type="match status" value="1"/>
</dbReference>
<dbReference type="PROSITE" id="PS51375">
    <property type="entry name" value="PPR"/>
    <property type="match status" value="1"/>
</dbReference>
<feature type="repeat" description="PPR" evidence="2">
    <location>
        <begin position="865"/>
        <end position="899"/>
    </location>
</feature>
<dbReference type="Gene3D" id="1.10.418.50">
    <property type="entry name" value="Microtubule-binding protein MIP-T3"/>
    <property type="match status" value="1"/>
</dbReference>
<feature type="coiled-coil region" evidence="3">
    <location>
        <begin position="1952"/>
        <end position="1979"/>
    </location>
</feature>
<dbReference type="GO" id="GO:0032483">
    <property type="term" value="P:regulation of Rab protein signal transduction"/>
    <property type="evidence" value="ECO:0007669"/>
    <property type="project" value="TreeGrafter"/>
</dbReference>
<feature type="region of interest" description="Disordered" evidence="4">
    <location>
        <begin position="1138"/>
        <end position="1159"/>
    </location>
</feature>
<dbReference type="InterPro" id="IPR040468">
    <property type="entry name" value="TRAF3IP1_N"/>
</dbReference>
<proteinExistence type="predicted"/>
<feature type="domain" description="MABP" evidence="6">
    <location>
        <begin position="47"/>
        <end position="205"/>
    </location>
</feature>
<feature type="domain" description="UDENN" evidence="5">
    <location>
        <begin position="197"/>
        <end position="671"/>
    </location>
</feature>
<dbReference type="SMART" id="SM00799">
    <property type="entry name" value="DENN"/>
    <property type="match status" value="1"/>
</dbReference>
<dbReference type="GO" id="GO:0005085">
    <property type="term" value="F:guanyl-nucleotide exchange factor activity"/>
    <property type="evidence" value="ECO:0007669"/>
    <property type="project" value="UniProtKB-KW"/>
</dbReference>
<dbReference type="PANTHER" id="PTHR12296:SF30">
    <property type="entry name" value="DENN DOMAIN-CONTAINING PROTEIN CRAG"/>
    <property type="match status" value="1"/>
</dbReference>
<dbReference type="InterPro" id="IPR005112">
    <property type="entry name" value="dDENN_dom"/>
</dbReference>
<evidence type="ECO:0000259" key="6">
    <source>
        <dbReference type="PROSITE" id="PS51498"/>
    </source>
</evidence>
<evidence type="ECO:0000256" key="4">
    <source>
        <dbReference type="SAM" id="MobiDB-lite"/>
    </source>
</evidence>
<organism evidence="7 8">
    <name type="scientific">Meloidogyne incognita</name>
    <name type="common">Southern root-knot nematode worm</name>
    <name type="synonym">Oxyuris incognita</name>
    <dbReference type="NCBI Taxonomy" id="6306"/>
    <lineage>
        <taxon>Eukaryota</taxon>
        <taxon>Metazoa</taxon>
        <taxon>Ecdysozoa</taxon>
        <taxon>Nematoda</taxon>
        <taxon>Chromadorea</taxon>
        <taxon>Rhabditida</taxon>
        <taxon>Tylenchina</taxon>
        <taxon>Tylenchomorpha</taxon>
        <taxon>Tylenchoidea</taxon>
        <taxon>Meloidogynidae</taxon>
        <taxon>Meloidogyninae</taxon>
        <taxon>Meloidogyne</taxon>
        <taxon>Meloidogyne incognita group</taxon>
    </lineage>
</organism>
<keyword evidence="3" id="KW-0175">Coiled coil</keyword>
<protein>
    <submittedName>
        <fullName evidence="8">Uncharacterized protein</fullName>
    </submittedName>
</protein>
<feature type="compositionally biased region" description="Basic and acidic residues" evidence="4">
    <location>
        <begin position="1606"/>
        <end position="1664"/>
    </location>
</feature>
<keyword evidence="1" id="KW-0344">Guanine-nucleotide releasing factor</keyword>
<feature type="compositionally biased region" description="Low complexity" evidence="4">
    <location>
        <begin position="1149"/>
        <end position="1159"/>
    </location>
</feature>
<accession>A0A914LM57</accession>
<dbReference type="InterPro" id="IPR043153">
    <property type="entry name" value="DENN_C"/>
</dbReference>
<dbReference type="WBParaSite" id="Minc3s00632g15386">
    <property type="protein sequence ID" value="Minc3s00632g15386"/>
    <property type="gene ID" value="Minc3s00632g15386"/>
</dbReference>